<feature type="compositionally biased region" description="Polar residues" evidence="1">
    <location>
        <begin position="39"/>
        <end position="60"/>
    </location>
</feature>
<dbReference type="EMBL" id="JAHRIQ010023316">
    <property type="protein sequence ID" value="MEQ2227885.1"/>
    <property type="molecule type" value="Genomic_DNA"/>
</dbReference>
<protein>
    <submittedName>
        <fullName evidence="2">Uncharacterized protein</fullName>
    </submittedName>
</protein>
<gene>
    <name evidence="2" type="ORF">ILYODFUR_002953</name>
</gene>
<keyword evidence="3" id="KW-1185">Reference proteome</keyword>
<feature type="region of interest" description="Disordered" evidence="1">
    <location>
        <begin position="1"/>
        <end position="71"/>
    </location>
</feature>
<proteinExistence type="predicted"/>
<evidence type="ECO:0000313" key="2">
    <source>
        <dbReference type="EMBL" id="MEQ2227885.1"/>
    </source>
</evidence>
<comment type="caution">
    <text evidence="2">The sequence shown here is derived from an EMBL/GenBank/DDBJ whole genome shotgun (WGS) entry which is preliminary data.</text>
</comment>
<sequence>MSVTNVSKDGDKHEERNNTKTHEHPPLCSSPPKDIDGLQETQATLEVQPSMSKCPQTMQGVKQAPCKGHRSQTLTEKGREMLKTRIKELGQTFKIKYEKWKVLRKDAHHSLSGNCSDEENKQHLLCIQRIKYSV</sequence>
<dbReference type="Proteomes" id="UP001482620">
    <property type="component" value="Unassembled WGS sequence"/>
</dbReference>
<accession>A0ABV0T660</accession>
<reference evidence="2 3" key="1">
    <citation type="submission" date="2021-06" db="EMBL/GenBank/DDBJ databases">
        <authorList>
            <person name="Palmer J.M."/>
        </authorList>
    </citation>
    <scope>NUCLEOTIDE SEQUENCE [LARGE SCALE GENOMIC DNA]</scope>
    <source>
        <strain evidence="3">if_2019</strain>
        <tissue evidence="2">Muscle</tissue>
    </source>
</reference>
<name>A0ABV0T660_9TELE</name>
<evidence type="ECO:0000256" key="1">
    <source>
        <dbReference type="SAM" id="MobiDB-lite"/>
    </source>
</evidence>
<evidence type="ECO:0000313" key="3">
    <source>
        <dbReference type="Proteomes" id="UP001482620"/>
    </source>
</evidence>
<organism evidence="2 3">
    <name type="scientific">Ilyodon furcidens</name>
    <name type="common">goldbreast splitfin</name>
    <dbReference type="NCBI Taxonomy" id="33524"/>
    <lineage>
        <taxon>Eukaryota</taxon>
        <taxon>Metazoa</taxon>
        <taxon>Chordata</taxon>
        <taxon>Craniata</taxon>
        <taxon>Vertebrata</taxon>
        <taxon>Euteleostomi</taxon>
        <taxon>Actinopterygii</taxon>
        <taxon>Neopterygii</taxon>
        <taxon>Teleostei</taxon>
        <taxon>Neoteleostei</taxon>
        <taxon>Acanthomorphata</taxon>
        <taxon>Ovalentaria</taxon>
        <taxon>Atherinomorphae</taxon>
        <taxon>Cyprinodontiformes</taxon>
        <taxon>Goodeidae</taxon>
        <taxon>Ilyodon</taxon>
    </lineage>
</organism>
<feature type="compositionally biased region" description="Basic and acidic residues" evidence="1">
    <location>
        <begin position="8"/>
        <end position="25"/>
    </location>
</feature>